<accession>A0A8D8H293</accession>
<dbReference type="AlphaFoldDB" id="A0A8D8H293"/>
<name>A0A8D8H293_CULPI</name>
<dbReference type="EMBL" id="HBUE01300450">
    <property type="protein sequence ID" value="CAG6578595.1"/>
    <property type="molecule type" value="Transcribed_RNA"/>
</dbReference>
<dbReference type="EMBL" id="HBUE01194470">
    <property type="protein sequence ID" value="CAG6526874.1"/>
    <property type="molecule type" value="Transcribed_RNA"/>
</dbReference>
<proteinExistence type="predicted"/>
<organism evidence="1">
    <name type="scientific">Culex pipiens</name>
    <name type="common">House mosquito</name>
    <dbReference type="NCBI Taxonomy" id="7175"/>
    <lineage>
        <taxon>Eukaryota</taxon>
        <taxon>Metazoa</taxon>
        <taxon>Ecdysozoa</taxon>
        <taxon>Arthropoda</taxon>
        <taxon>Hexapoda</taxon>
        <taxon>Insecta</taxon>
        <taxon>Pterygota</taxon>
        <taxon>Neoptera</taxon>
        <taxon>Endopterygota</taxon>
        <taxon>Diptera</taxon>
        <taxon>Nematocera</taxon>
        <taxon>Culicoidea</taxon>
        <taxon>Culicidae</taxon>
        <taxon>Culicinae</taxon>
        <taxon>Culicini</taxon>
        <taxon>Culex</taxon>
        <taxon>Culex</taxon>
    </lineage>
</organism>
<evidence type="ECO:0000313" key="1">
    <source>
        <dbReference type="EMBL" id="CAG6526874.1"/>
    </source>
</evidence>
<sequence length="119" mass="13373">MVPHRWYREPRGHRVPRNEPCSAVLPNSMVEWSILASDVPRYLGRRCTGRRTSIRRRGAGSEKCCRATRCSGTTERHVLDPFVAHQNGSTCYPLSSLPIQCPSCAQNLSEIRTNHQGGV</sequence>
<reference evidence="1" key="1">
    <citation type="submission" date="2021-05" db="EMBL/GenBank/DDBJ databases">
        <authorList>
            <person name="Alioto T."/>
            <person name="Alioto T."/>
            <person name="Gomez Garrido J."/>
        </authorList>
    </citation>
    <scope>NUCLEOTIDE SEQUENCE</scope>
</reference>
<protein>
    <submittedName>
        <fullName evidence="1">(northern house mosquito) hypothetical protein</fullName>
    </submittedName>
</protein>